<feature type="domain" description="Phospholipase/carboxylesterase/thioesterase" evidence="3">
    <location>
        <begin position="229"/>
        <end position="296"/>
    </location>
</feature>
<evidence type="ECO:0000256" key="1">
    <source>
        <dbReference type="ARBA" id="ARBA00006499"/>
    </source>
</evidence>
<dbReference type="InterPro" id="IPR003140">
    <property type="entry name" value="PLipase/COase/thioEstase"/>
</dbReference>
<dbReference type="GO" id="GO:0008474">
    <property type="term" value="F:palmitoyl-(protein) hydrolase activity"/>
    <property type="evidence" value="ECO:0007669"/>
    <property type="project" value="TreeGrafter"/>
</dbReference>
<dbReference type="SUPFAM" id="SSF53474">
    <property type="entry name" value="alpha/beta-Hydrolases"/>
    <property type="match status" value="1"/>
</dbReference>
<name>A0A428S0U3_9HYPO</name>
<evidence type="ECO:0000313" key="5">
    <source>
        <dbReference type="Proteomes" id="UP000288429"/>
    </source>
</evidence>
<keyword evidence="5" id="KW-1185">Reference proteome</keyword>
<feature type="domain" description="Phospholipase/carboxylesterase/thioesterase" evidence="3">
    <location>
        <begin position="16"/>
        <end position="172"/>
    </location>
</feature>
<feature type="compositionally biased region" description="Acidic residues" evidence="2">
    <location>
        <begin position="177"/>
        <end position="193"/>
    </location>
</feature>
<protein>
    <recommendedName>
        <fullName evidence="3">Phospholipase/carboxylesterase/thioesterase domain-containing protein</fullName>
    </recommendedName>
</protein>
<dbReference type="InterPro" id="IPR050565">
    <property type="entry name" value="LYPA1-2/EST-like"/>
</dbReference>
<feature type="region of interest" description="Disordered" evidence="2">
    <location>
        <begin position="175"/>
        <end position="203"/>
    </location>
</feature>
<dbReference type="EMBL" id="NIZV01000658">
    <property type="protein sequence ID" value="RSL83313.1"/>
    <property type="molecule type" value="Genomic_DNA"/>
</dbReference>
<comment type="similarity">
    <text evidence="1">Belongs to the AB hydrolase superfamily. AB hydrolase 2 family.</text>
</comment>
<comment type="caution">
    <text evidence="4">The sequence shown here is derived from an EMBL/GenBank/DDBJ whole genome shotgun (WGS) entry which is preliminary data.</text>
</comment>
<dbReference type="GO" id="GO:0005737">
    <property type="term" value="C:cytoplasm"/>
    <property type="evidence" value="ECO:0007669"/>
    <property type="project" value="TreeGrafter"/>
</dbReference>
<dbReference type="Pfam" id="PF02230">
    <property type="entry name" value="Abhydrolase_2"/>
    <property type="match status" value="2"/>
</dbReference>
<dbReference type="PANTHER" id="PTHR10655:SF63">
    <property type="entry name" value="PHOSPHOLIPASE_CARBOXYLESTERASE_THIOESTERASE DOMAIN-CONTAINING PROTEIN"/>
    <property type="match status" value="1"/>
</dbReference>
<gene>
    <name evidence="4" type="ORF">CDV31_016846</name>
</gene>
<evidence type="ECO:0000256" key="2">
    <source>
        <dbReference type="SAM" id="MobiDB-lite"/>
    </source>
</evidence>
<accession>A0A428S0U3</accession>
<dbReference type="Proteomes" id="UP000288429">
    <property type="component" value="Unassembled WGS sequence"/>
</dbReference>
<sequence>MDESQGSDRKLPVSSPFVVEPSSCHTHSVILLHGLGSNGEKFGKELLETGVSSNGKKLTEVLSGARFIFPTSKRRRSSAFHRARLTQWFNVASLEDPSHRSHTQVQGLEESSREILDLIDQESGKVPRKNIILGGLSQGCAMALICLLAMDFSVGGFIGMSGWLPYRNEIEELAKADDEDESEDDPFSSDDDNPFATSGDSECEAQDPVAKVRTFVRDLLSLGDLRTLSSEESAISTPIFLGHGDADEKINPSLGEDASQILSSVGFQVDWRRYAGQGHWYKIPDEIDDIVEFIQTKAMWKMGAA</sequence>
<dbReference type="InterPro" id="IPR029058">
    <property type="entry name" value="AB_hydrolase_fold"/>
</dbReference>
<dbReference type="PANTHER" id="PTHR10655">
    <property type="entry name" value="LYSOPHOSPHOLIPASE-RELATED"/>
    <property type="match status" value="1"/>
</dbReference>
<dbReference type="Gene3D" id="3.40.50.1820">
    <property type="entry name" value="alpha/beta hydrolase"/>
    <property type="match status" value="1"/>
</dbReference>
<dbReference type="AlphaFoldDB" id="A0A428S0U3"/>
<proteinExistence type="inferred from homology"/>
<organism evidence="4 5">
    <name type="scientific">Fusarium ambrosium</name>
    <dbReference type="NCBI Taxonomy" id="131363"/>
    <lineage>
        <taxon>Eukaryota</taxon>
        <taxon>Fungi</taxon>
        <taxon>Dikarya</taxon>
        <taxon>Ascomycota</taxon>
        <taxon>Pezizomycotina</taxon>
        <taxon>Sordariomycetes</taxon>
        <taxon>Hypocreomycetidae</taxon>
        <taxon>Hypocreales</taxon>
        <taxon>Nectriaceae</taxon>
        <taxon>Fusarium</taxon>
        <taxon>Fusarium solani species complex</taxon>
    </lineage>
</organism>
<evidence type="ECO:0000259" key="3">
    <source>
        <dbReference type="Pfam" id="PF02230"/>
    </source>
</evidence>
<evidence type="ECO:0000313" key="4">
    <source>
        <dbReference type="EMBL" id="RSL83313.1"/>
    </source>
</evidence>
<reference evidence="4 5" key="1">
    <citation type="submission" date="2017-06" db="EMBL/GenBank/DDBJ databases">
        <title>Cmopartive genomic analysis of Ambrosia Fusariam Clade fungi.</title>
        <authorList>
            <person name="Stajich J.E."/>
            <person name="Carrillo J."/>
            <person name="Kijimoto T."/>
            <person name="Eskalen A."/>
            <person name="O'Donnell K."/>
            <person name="Kasson M."/>
        </authorList>
    </citation>
    <scope>NUCLEOTIDE SEQUENCE [LARGE SCALE GENOMIC DNA]</scope>
    <source>
        <strain evidence="4 5">NRRL 20438</strain>
    </source>
</reference>
<dbReference type="GO" id="GO:0052689">
    <property type="term" value="F:carboxylic ester hydrolase activity"/>
    <property type="evidence" value="ECO:0007669"/>
    <property type="project" value="TreeGrafter"/>
</dbReference>